<dbReference type="Proteomes" id="UP001218218">
    <property type="component" value="Unassembled WGS sequence"/>
</dbReference>
<evidence type="ECO:0000313" key="3">
    <source>
        <dbReference type="EMBL" id="KAJ7349897.1"/>
    </source>
</evidence>
<comment type="caution">
    <text evidence="3">The sequence shown here is derived from an EMBL/GenBank/DDBJ whole genome shotgun (WGS) entry which is preliminary data.</text>
</comment>
<name>A0AAD7A6D2_9AGAR</name>
<feature type="domain" description="DUF6924" evidence="2">
    <location>
        <begin position="95"/>
        <end position="164"/>
    </location>
</feature>
<accession>A0AAD7A6D2</accession>
<gene>
    <name evidence="3" type="ORF">DFH08DRAFT_863300</name>
</gene>
<dbReference type="EMBL" id="JARIHO010000015">
    <property type="protein sequence ID" value="KAJ7349897.1"/>
    <property type="molecule type" value="Genomic_DNA"/>
</dbReference>
<feature type="region of interest" description="Disordered" evidence="1">
    <location>
        <begin position="162"/>
        <end position="190"/>
    </location>
</feature>
<sequence length="207" mass="22862">MYAVFVTADPSPKALNRALLLIQDFEFGQYPEDSEWTLLTSKTLPSTAPGATTLPTPDISGNNDFVSQSLAEINTFIRANEAALERIDVSTGDWLIIDQKGLETSTCLVCEQVYYSGEDGQEGEEGLSSDFRACRLPYEEAHGMIVNLNLANMDFEEFVDEDAGEQPDGAWKWQSFDPSEGAPEGMAEEDIEREKALQELRNGGYAD</sequence>
<evidence type="ECO:0000259" key="2">
    <source>
        <dbReference type="Pfam" id="PF21962"/>
    </source>
</evidence>
<dbReference type="Pfam" id="PF21962">
    <property type="entry name" value="DUF6924"/>
    <property type="match status" value="1"/>
</dbReference>
<protein>
    <recommendedName>
        <fullName evidence="2">DUF6924 domain-containing protein</fullName>
    </recommendedName>
</protein>
<evidence type="ECO:0000313" key="4">
    <source>
        <dbReference type="Proteomes" id="UP001218218"/>
    </source>
</evidence>
<keyword evidence="4" id="KW-1185">Reference proteome</keyword>
<organism evidence="3 4">
    <name type="scientific">Mycena albidolilacea</name>
    <dbReference type="NCBI Taxonomy" id="1033008"/>
    <lineage>
        <taxon>Eukaryota</taxon>
        <taxon>Fungi</taxon>
        <taxon>Dikarya</taxon>
        <taxon>Basidiomycota</taxon>
        <taxon>Agaricomycotina</taxon>
        <taxon>Agaricomycetes</taxon>
        <taxon>Agaricomycetidae</taxon>
        <taxon>Agaricales</taxon>
        <taxon>Marasmiineae</taxon>
        <taxon>Mycenaceae</taxon>
        <taxon>Mycena</taxon>
    </lineage>
</organism>
<proteinExistence type="predicted"/>
<reference evidence="3" key="1">
    <citation type="submission" date="2023-03" db="EMBL/GenBank/DDBJ databases">
        <title>Massive genome expansion in bonnet fungi (Mycena s.s.) driven by repeated elements and novel gene families across ecological guilds.</title>
        <authorList>
            <consortium name="Lawrence Berkeley National Laboratory"/>
            <person name="Harder C.B."/>
            <person name="Miyauchi S."/>
            <person name="Viragh M."/>
            <person name="Kuo A."/>
            <person name="Thoen E."/>
            <person name="Andreopoulos B."/>
            <person name="Lu D."/>
            <person name="Skrede I."/>
            <person name="Drula E."/>
            <person name="Henrissat B."/>
            <person name="Morin E."/>
            <person name="Kohler A."/>
            <person name="Barry K."/>
            <person name="LaButti K."/>
            <person name="Morin E."/>
            <person name="Salamov A."/>
            <person name="Lipzen A."/>
            <person name="Mereny Z."/>
            <person name="Hegedus B."/>
            <person name="Baldrian P."/>
            <person name="Stursova M."/>
            <person name="Weitz H."/>
            <person name="Taylor A."/>
            <person name="Grigoriev I.V."/>
            <person name="Nagy L.G."/>
            <person name="Martin F."/>
            <person name="Kauserud H."/>
        </authorList>
    </citation>
    <scope>NUCLEOTIDE SEQUENCE</scope>
    <source>
        <strain evidence="3">CBHHK002</strain>
    </source>
</reference>
<evidence type="ECO:0000256" key="1">
    <source>
        <dbReference type="SAM" id="MobiDB-lite"/>
    </source>
</evidence>
<dbReference type="InterPro" id="IPR053832">
    <property type="entry name" value="DUF6924"/>
</dbReference>
<dbReference type="AlphaFoldDB" id="A0AAD7A6D2"/>